<evidence type="ECO:0000313" key="1">
    <source>
        <dbReference type="EMBL" id="KAL0938685.1"/>
    </source>
</evidence>
<protein>
    <submittedName>
        <fullName evidence="1">Uncharacterized protein</fullName>
    </submittedName>
</protein>
<reference evidence="1 2" key="1">
    <citation type="journal article" date="2020" name="Phytopathology">
        <title>Genome Sequence Resources of Colletotrichum truncatum, C. plurivorum, C. musicola, and C. sojae: Four Species Pathogenic to Soybean (Glycine max).</title>
        <authorList>
            <person name="Rogerio F."/>
            <person name="Boufleur T.R."/>
            <person name="Ciampi-Guillardi M."/>
            <person name="Sukno S.A."/>
            <person name="Thon M.R."/>
            <person name="Massola Junior N.S."/>
            <person name="Baroncelli R."/>
        </authorList>
    </citation>
    <scope>NUCLEOTIDE SEQUENCE [LARGE SCALE GENOMIC DNA]</scope>
    <source>
        <strain evidence="1 2">CMES1059</strain>
    </source>
</reference>
<name>A0ACC3Z3X6_COLTU</name>
<organism evidence="1 2">
    <name type="scientific">Colletotrichum truncatum</name>
    <name type="common">Anthracnose fungus</name>
    <name type="synonym">Colletotrichum capsici</name>
    <dbReference type="NCBI Taxonomy" id="5467"/>
    <lineage>
        <taxon>Eukaryota</taxon>
        <taxon>Fungi</taxon>
        <taxon>Dikarya</taxon>
        <taxon>Ascomycota</taxon>
        <taxon>Pezizomycotina</taxon>
        <taxon>Sordariomycetes</taxon>
        <taxon>Hypocreomycetidae</taxon>
        <taxon>Glomerellales</taxon>
        <taxon>Glomerellaceae</taxon>
        <taxon>Colletotrichum</taxon>
        <taxon>Colletotrichum truncatum species complex</taxon>
    </lineage>
</organism>
<proteinExistence type="predicted"/>
<dbReference type="EMBL" id="VUJX02000003">
    <property type="protein sequence ID" value="KAL0938685.1"/>
    <property type="molecule type" value="Genomic_DNA"/>
</dbReference>
<evidence type="ECO:0000313" key="2">
    <source>
        <dbReference type="Proteomes" id="UP000805649"/>
    </source>
</evidence>
<dbReference type="Proteomes" id="UP000805649">
    <property type="component" value="Unassembled WGS sequence"/>
</dbReference>
<comment type="caution">
    <text evidence="1">The sequence shown here is derived from an EMBL/GenBank/DDBJ whole genome shotgun (WGS) entry which is preliminary data.</text>
</comment>
<keyword evidence="2" id="KW-1185">Reference proteome</keyword>
<sequence>MAYICLYQEASHPDEMREMKAYLAKLFVAILPFIRRQPAYKDHISGFWSNLPFPWREDMRAFYDEGLLNEYAQIFDTKGNWIEEEHGEEQTEPQNLSAPGPSSGAPPFYGASVDEMTRRMRDANVRDF</sequence>
<gene>
    <name evidence="1" type="ORF">CTRU02_205295</name>
</gene>
<accession>A0ACC3Z3X6</accession>